<proteinExistence type="predicted"/>
<evidence type="ECO:0000313" key="3">
    <source>
        <dbReference type="EMBL" id="MBB4667309.1"/>
    </source>
</evidence>
<keyword evidence="1" id="KW-0812">Transmembrane</keyword>
<dbReference type="Pfam" id="PF25362">
    <property type="entry name" value="bPH_11"/>
    <property type="match status" value="1"/>
</dbReference>
<feature type="transmembrane region" description="Helical" evidence="1">
    <location>
        <begin position="6"/>
        <end position="25"/>
    </location>
</feature>
<dbReference type="AlphaFoldDB" id="A0A7W7BTD4"/>
<sequence>MTRELALGLVLLLAVVLIFVGVLAWRRRGRRDSGIAAPVGEAPAGATETSRTSGLYVATTRHGDALERLAIGGLAFRSRVEVTVTDRGVALDLTGKPRIFLSTGRIQSVAQATVAIDRVVERDGLVRIAWRADSGDVVDTYLRPQETSARVLADAIGATLTSRTTSHTPGSDT</sequence>
<evidence type="ECO:0000259" key="2">
    <source>
        <dbReference type="Pfam" id="PF25362"/>
    </source>
</evidence>
<reference evidence="3 4" key="1">
    <citation type="submission" date="2020-08" db="EMBL/GenBank/DDBJ databases">
        <title>Sequencing the genomes of 1000 actinobacteria strains.</title>
        <authorList>
            <person name="Klenk H.-P."/>
        </authorList>
    </citation>
    <scope>NUCLEOTIDE SEQUENCE [LARGE SCALE GENOMIC DNA]</scope>
    <source>
        <strain evidence="3 4">DSM 24947</strain>
    </source>
</reference>
<protein>
    <recommendedName>
        <fullName evidence="2">PH domain-containing protein</fullName>
    </recommendedName>
</protein>
<gene>
    <name evidence="3" type="ORF">BKA24_002018</name>
</gene>
<dbReference type="RefSeq" id="WP_184217666.1">
    <property type="nucleotide sequence ID" value="NZ_JACHMD010000001.1"/>
</dbReference>
<keyword evidence="4" id="KW-1185">Reference proteome</keyword>
<accession>A0A7W7BTD4</accession>
<evidence type="ECO:0000313" key="4">
    <source>
        <dbReference type="Proteomes" id="UP000573729"/>
    </source>
</evidence>
<comment type="caution">
    <text evidence="3">The sequence shown here is derived from an EMBL/GenBank/DDBJ whole genome shotgun (WGS) entry which is preliminary data.</text>
</comment>
<name>A0A7W7BTD4_9MICO</name>
<evidence type="ECO:0000256" key="1">
    <source>
        <dbReference type="SAM" id="Phobius"/>
    </source>
</evidence>
<dbReference type="InterPro" id="IPR057446">
    <property type="entry name" value="PH_bac"/>
</dbReference>
<organism evidence="3 4">
    <name type="scientific">Microbacterium marinum</name>
    <dbReference type="NCBI Taxonomy" id="421115"/>
    <lineage>
        <taxon>Bacteria</taxon>
        <taxon>Bacillati</taxon>
        <taxon>Actinomycetota</taxon>
        <taxon>Actinomycetes</taxon>
        <taxon>Micrococcales</taxon>
        <taxon>Microbacteriaceae</taxon>
        <taxon>Microbacterium</taxon>
    </lineage>
</organism>
<feature type="domain" description="PH" evidence="2">
    <location>
        <begin position="38"/>
        <end position="149"/>
    </location>
</feature>
<keyword evidence="1" id="KW-0472">Membrane</keyword>
<dbReference type="EMBL" id="JACHMD010000001">
    <property type="protein sequence ID" value="MBB4667309.1"/>
    <property type="molecule type" value="Genomic_DNA"/>
</dbReference>
<keyword evidence="1" id="KW-1133">Transmembrane helix</keyword>
<dbReference type="Proteomes" id="UP000573729">
    <property type="component" value="Unassembled WGS sequence"/>
</dbReference>